<name>A0A4Q7LC21_9BURK</name>
<gene>
    <name evidence="5" type="ORF">EV685_4019</name>
</gene>
<dbReference type="SUPFAM" id="SSF55073">
    <property type="entry name" value="Nucleotide cyclase"/>
    <property type="match status" value="1"/>
</dbReference>
<dbReference type="FunFam" id="3.30.70.270:FF:000001">
    <property type="entry name" value="Diguanylate cyclase domain protein"/>
    <property type="match status" value="1"/>
</dbReference>
<keyword evidence="6" id="KW-1185">Reference proteome</keyword>
<dbReference type="InterPro" id="IPR043128">
    <property type="entry name" value="Rev_trsase/Diguanyl_cyclase"/>
</dbReference>
<dbReference type="InterPro" id="IPR050469">
    <property type="entry name" value="Diguanylate_Cyclase"/>
</dbReference>
<dbReference type="CDD" id="cd01949">
    <property type="entry name" value="GGDEF"/>
    <property type="match status" value="1"/>
</dbReference>
<dbReference type="AlphaFoldDB" id="A0A4Q7LC21"/>
<feature type="transmembrane region" description="Helical" evidence="3">
    <location>
        <begin position="122"/>
        <end position="144"/>
    </location>
</feature>
<organism evidence="5 6">
    <name type="scientific">Sphaerotilus mobilis</name>
    <dbReference type="NCBI Taxonomy" id="47994"/>
    <lineage>
        <taxon>Bacteria</taxon>
        <taxon>Pseudomonadati</taxon>
        <taxon>Pseudomonadota</taxon>
        <taxon>Betaproteobacteria</taxon>
        <taxon>Burkholderiales</taxon>
        <taxon>Sphaerotilaceae</taxon>
        <taxon>Sphaerotilus</taxon>
    </lineage>
</organism>
<reference evidence="5 6" key="1">
    <citation type="submission" date="2019-02" db="EMBL/GenBank/DDBJ databases">
        <title>Genomic Encyclopedia of Type Strains, Phase IV (KMG-IV): sequencing the most valuable type-strain genomes for metagenomic binning, comparative biology and taxonomic classification.</title>
        <authorList>
            <person name="Goeker M."/>
        </authorList>
    </citation>
    <scope>NUCLEOTIDE SEQUENCE [LARGE SCALE GENOMIC DNA]</scope>
    <source>
        <strain evidence="5 6">DSM 10617</strain>
    </source>
</reference>
<evidence type="ECO:0000313" key="6">
    <source>
        <dbReference type="Proteomes" id="UP000293433"/>
    </source>
</evidence>
<dbReference type="EC" id="2.7.7.65" evidence="1"/>
<dbReference type="EMBL" id="SGWV01000014">
    <property type="protein sequence ID" value="RZS46762.1"/>
    <property type="molecule type" value="Genomic_DNA"/>
</dbReference>
<comment type="catalytic activity">
    <reaction evidence="2">
        <text>2 GTP = 3',3'-c-di-GMP + 2 diphosphate</text>
        <dbReference type="Rhea" id="RHEA:24898"/>
        <dbReference type="ChEBI" id="CHEBI:33019"/>
        <dbReference type="ChEBI" id="CHEBI:37565"/>
        <dbReference type="ChEBI" id="CHEBI:58805"/>
        <dbReference type="EC" id="2.7.7.65"/>
    </reaction>
</comment>
<dbReference type="NCBIfam" id="TIGR00254">
    <property type="entry name" value="GGDEF"/>
    <property type="match status" value="1"/>
</dbReference>
<keyword evidence="3" id="KW-1133">Transmembrane helix</keyword>
<keyword evidence="3" id="KW-0812">Transmembrane</keyword>
<feature type="transmembrane region" description="Helical" evidence="3">
    <location>
        <begin position="81"/>
        <end position="102"/>
    </location>
</feature>
<comment type="caution">
    <text evidence="5">The sequence shown here is derived from an EMBL/GenBank/DDBJ whole genome shotgun (WGS) entry which is preliminary data.</text>
</comment>
<dbReference type="GO" id="GO:0052621">
    <property type="term" value="F:diguanylate cyclase activity"/>
    <property type="evidence" value="ECO:0007669"/>
    <property type="project" value="UniProtKB-EC"/>
</dbReference>
<dbReference type="InterPro" id="IPR000160">
    <property type="entry name" value="GGDEF_dom"/>
</dbReference>
<evidence type="ECO:0000256" key="3">
    <source>
        <dbReference type="SAM" id="Phobius"/>
    </source>
</evidence>
<feature type="transmembrane region" description="Helical" evidence="3">
    <location>
        <begin position="56"/>
        <end position="74"/>
    </location>
</feature>
<accession>A0A4Q7LC21</accession>
<evidence type="ECO:0000313" key="5">
    <source>
        <dbReference type="EMBL" id="RZS46762.1"/>
    </source>
</evidence>
<dbReference type="PANTHER" id="PTHR45138">
    <property type="entry name" value="REGULATORY COMPONENTS OF SENSORY TRANSDUCTION SYSTEM"/>
    <property type="match status" value="1"/>
</dbReference>
<dbReference type="Gene3D" id="3.30.70.270">
    <property type="match status" value="1"/>
</dbReference>
<feature type="transmembrane region" description="Helical" evidence="3">
    <location>
        <begin position="156"/>
        <end position="175"/>
    </location>
</feature>
<keyword evidence="3" id="KW-0472">Membrane</keyword>
<evidence type="ECO:0000256" key="1">
    <source>
        <dbReference type="ARBA" id="ARBA00012528"/>
    </source>
</evidence>
<sequence>MSKLERALFGAARFQESEEYREFQYRFLILVMLASLFFASLFMLSALSGMHPLPTGHVWVLGGFLVSTGGLLLVLRGRSRLYAEVTIAFFTASIAMFTSALLQVPENELRVLWFYTSIPSAYILMGTRFGLLATASLVVGFAVINPWLAVPYSRHAVVSGLVVMVFLGFFFHVHVDRSLAYFQRMRDSNERLRELSQHDVLTGVLNARAYYEQADRLILASRRVGQPCSVLFIDLDHFKWINDSHGHATGDVVLRSVAERMLATMRRSDLIGRIGGEEFSVLMPHTDVAQALVLAEKLRAAVEALMPTVSGRPLRITTSIGVASSHEGDAGIFDVQQRADRAMYQAKAQGRNRVTVFDALQVWAQAPAPSA</sequence>
<dbReference type="InterPro" id="IPR029787">
    <property type="entry name" value="Nucleotide_cyclase"/>
</dbReference>
<dbReference type="SMART" id="SM00267">
    <property type="entry name" value="GGDEF"/>
    <property type="match status" value="1"/>
</dbReference>
<proteinExistence type="predicted"/>
<evidence type="ECO:0000259" key="4">
    <source>
        <dbReference type="PROSITE" id="PS50887"/>
    </source>
</evidence>
<dbReference type="Proteomes" id="UP000293433">
    <property type="component" value="Unassembled WGS sequence"/>
</dbReference>
<dbReference type="PANTHER" id="PTHR45138:SF9">
    <property type="entry name" value="DIGUANYLATE CYCLASE DGCM-RELATED"/>
    <property type="match status" value="1"/>
</dbReference>
<protein>
    <recommendedName>
        <fullName evidence="1">diguanylate cyclase</fullName>
        <ecNumber evidence="1">2.7.7.65</ecNumber>
    </recommendedName>
</protein>
<evidence type="ECO:0000256" key="2">
    <source>
        <dbReference type="ARBA" id="ARBA00034247"/>
    </source>
</evidence>
<dbReference type="PROSITE" id="PS50887">
    <property type="entry name" value="GGDEF"/>
    <property type="match status" value="1"/>
</dbReference>
<feature type="transmembrane region" description="Helical" evidence="3">
    <location>
        <begin position="27"/>
        <end position="50"/>
    </location>
</feature>
<feature type="domain" description="GGDEF" evidence="4">
    <location>
        <begin position="226"/>
        <end position="359"/>
    </location>
</feature>
<dbReference type="Pfam" id="PF00990">
    <property type="entry name" value="GGDEF"/>
    <property type="match status" value="1"/>
</dbReference>